<organism evidence="4">
    <name type="scientific">marine sediment metagenome</name>
    <dbReference type="NCBI Taxonomy" id="412755"/>
    <lineage>
        <taxon>unclassified sequences</taxon>
        <taxon>metagenomes</taxon>
        <taxon>ecological metagenomes</taxon>
    </lineage>
</organism>
<dbReference type="PANTHER" id="PTHR45766">
    <property type="entry name" value="DNA ANNEALING HELICASE AND ENDONUCLEASE ZRANB3 FAMILY MEMBER"/>
    <property type="match status" value="1"/>
</dbReference>
<dbReference type="SUPFAM" id="SSF52540">
    <property type="entry name" value="P-loop containing nucleoside triphosphate hydrolases"/>
    <property type="match status" value="1"/>
</dbReference>
<keyword evidence="1" id="KW-0378">Hydrolase</keyword>
<gene>
    <name evidence="4" type="ORF">S03H2_56709</name>
</gene>
<dbReference type="InterPro" id="IPR001650">
    <property type="entry name" value="Helicase_C-like"/>
</dbReference>
<evidence type="ECO:0000256" key="2">
    <source>
        <dbReference type="SAM" id="Coils"/>
    </source>
</evidence>
<dbReference type="GO" id="GO:0016787">
    <property type="term" value="F:hydrolase activity"/>
    <property type="evidence" value="ECO:0007669"/>
    <property type="project" value="UniProtKB-KW"/>
</dbReference>
<dbReference type="AlphaFoldDB" id="X1J350"/>
<dbReference type="SMART" id="SM00490">
    <property type="entry name" value="HELICc"/>
    <property type="match status" value="1"/>
</dbReference>
<comment type="caution">
    <text evidence="4">The sequence shown here is derived from an EMBL/GenBank/DDBJ whole genome shotgun (WGS) entry which is preliminary data.</text>
</comment>
<dbReference type="PROSITE" id="PS51194">
    <property type="entry name" value="HELICASE_CTER"/>
    <property type="match status" value="1"/>
</dbReference>
<evidence type="ECO:0000313" key="4">
    <source>
        <dbReference type="EMBL" id="GAH89106.1"/>
    </source>
</evidence>
<dbReference type="EMBL" id="BARU01036300">
    <property type="protein sequence ID" value="GAH89106.1"/>
    <property type="molecule type" value="Genomic_DNA"/>
</dbReference>
<name>X1J350_9ZZZZ</name>
<reference evidence="4" key="1">
    <citation type="journal article" date="2014" name="Front. Microbiol.">
        <title>High frequency of phylogenetically diverse reductive dehalogenase-homologous genes in deep subseafloor sedimentary metagenomes.</title>
        <authorList>
            <person name="Kawai M."/>
            <person name="Futagami T."/>
            <person name="Toyoda A."/>
            <person name="Takaki Y."/>
            <person name="Nishi S."/>
            <person name="Hori S."/>
            <person name="Arai W."/>
            <person name="Tsubouchi T."/>
            <person name="Morono Y."/>
            <person name="Uchiyama I."/>
            <person name="Ito T."/>
            <person name="Fujiyama A."/>
            <person name="Inagaki F."/>
            <person name="Takami H."/>
        </authorList>
    </citation>
    <scope>NUCLEOTIDE SEQUENCE</scope>
    <source>
        <strain evidence="4">Expedition CK06-06</strain>
    </source>
</reference>
<feature type="non-terminal residue" evidence="4">
    <location>
        <position position="1"/>
    </location>
</feature>
<dbReference type="PANTHER" id="PTHR45766:SF6">
    <property type="entry name" value="SWI_SNF-RELATED MATRIX-ASSOCIATED ACTIN-DEPENDENT REGULATOR OF CHROMATIN SUBFAMILY A-LIKE PROTEIN 1"/>
    <property type="match status" value="1"/>
</dbReference>
<evidence type="ECO:0000256" key="1">
    <source>
        <dbReference type="ARBA" id="ARBA00022801"/>
    </source>
</evidence>
<accession>X1J350</accession>
<feature type="non-terminal residue" evidence="4">
    <location>
        <position position="252"/>
    </location>
</feature>
<proteinExistence type="predicted"/>
<dbReference type="InterPro" id="IPR049730">
    <property type="entry name" value="SNF2/RAD54-like_C"/>
</dbReference>
<dbReference type="CDD" id="cd18793">
    <property type="entry name" value="SF2_C_SNF"/>
    <property type="match status" value="1"/>
</dbReference>
<dbReference type="Pfam" id="PF00271">
    <property type="entry name" value="Helicase_C"/>
    <property type="match status" value="1"/>
</dbReference>
<feature type="domain" description="Helicase C-terminal" evidence="3">
    <location>
        <begin position="94"/>
        <end position="248"/>
    </location>
</feature>
<dbReference type="InterPro" id="IPR027417">
    <property type="entry name" value="P-loop_NTPase"/>
</dbReference>
<protein>
    <recommendedName>
        <fullName evidence="3">Helicase C-terminal domain-containing protein</fullName>
    </recommendedName>
</protein>
<keyword evidence="2" id="KW-0175">Coiled coil</keyword>
<dbReference type="Gene3D" id="3.40.50.300">
    <property type="entry name" value="P-loop containing nucleotide triphosphate hydrolases"/>
    <property type="match status" value="1"/>
</dbReference>
<evidence type="ECO:0000259" key="3">
    <source>
        <dbReference type="PROSITE" id="PS51194"/>
    </source>
</evidence>
<sequence length="252" mass="29565">CSINHRTKEIDKRLQRKNLELEESQYFLSLQEAAQSVLDGNETDTLSEEDRDEKSDKAGLTEDLKDLQQEKKILKAIKDTIPELKKKDNKIHTLIEDILPTMFRKSEKVIIFTRYIDTLTYIVENLNLQIENKSLRYKGFKIFNIHGKLASQKRLETYNNFLKENKAILVTTDCMAEGVDLQFSANQLINYELTWNPNRLEQRNGRIDRFGQPKKKVYIRTFIMDNTLEMDILNLLVNKANRIKEDYGFVPG</sequence>
<feature type="coiled-coil region" evidence="2">
    <location>
        <begin position="57"/>
        <end position="87"/>
    </location>
</feature>